<accession>A0AAV4UJP7</accession>
<keyword evidence="2" id="KW-1185">Reference proteome</keyword>
<gene>
    <name evidence="1" type="ORF">CDAR_464921</name>
</gene>
<reference evidence="1 2" key="1">
    <citation type="submission" date="2021-06" db="EMBL/GenBank/DDBJ databases">
        <title>Caerostris darwini draft genome.</title>
        <authorList>
            <person name="Kono N."/>
            <person name="Arakawa K."/>
        </authorList>
    </citation>
    <scope>NUCLEOTIDE SEQUENCE [LARGE SCALE GENOMIC DNA]</scope>
</reference>
<dbReference type="Proteomes" id="UP001054837">
    <property type="component" value="Unassembled WGS sequence"/>
</dbReference>
<comment type="caution">
    <text evidence="1">The sequence shown here is derived from an EMBL/GenBank/DDBJ whole genome shotgun (WGS) entry which is preliminary data.</text>
</comment>
<evidence type="ECO:0000313" key="1">
    <source>
        <dbReference type="EMBL" id="GIY58147.1"/>
    </source>
</evidence>
<sequence length="107" mass="12263">MSFSRFSSYLFAYRNLSHLHPLHIMPAQLAVIELPVLPAETSMNNELTRGFLVDGLAIKRTDRLLYNWQLTWRYIASSTLPMLGDEVAIKLMCLRVTLHSSRLPSDT</sequence>
<protein>
    <submittedName>
        <fullName evidence="1">Uncharacterized protein</fullName>
    </submittedName>
</protein>
<evidence type="ECO:0000313" key="2">
    <source>
        <dbReference type="Proteomes" id="UP001054837"/>
    </source>
</evidence>
<organism evidence="1 2">
    <name type="scientific">Caerostris darwini</name>
    <dbReference type="NCBI Taxonomy" id="1538125"/>
    <lineage>
        <taxon>Eukaryota</taxon>
        <taxon>Metazoa</taxon>
        <taxon>Ecdysozoa</taxon>
        <taxon>Arthropoda</taxon>
        <taxon>Chelicerata</taxon>
        <taxon>Arachnida</taxon>
        <taxon>Araneae</taxon>
        <taxon>Araneomorphae</taxon>
        <taxon>Entelegynae</taxon>
        <taxon>Araneoidea</taxon>
        <taxon>Araneidae</taxon>
        <taxon>Caerostris</taxon>
    </lineage>
</organism>
<dbReference type="AlphaFoldDB" id="A0AAV4UJP7"/>
<name>A0AAV4UJP7_9ARAC</name>
<dbReference type="EMBL" id="BPLQ01011461">
    <property type="protein sequence ID" value="GIY58147.1"/>
    <property type="molecule type" value="Genomic_DNA"/>
</dbReference>
<proteinExistence type="predicted"/>